<feature type="domain" description="DUF2207" evidence="4">
    <location>
        <begin position="28"/>
        <end position="210"/>
    </location>
</feature>
<dbReference type="InterPro" id="IPR018702">
    <property type="entry name" value="DUF2207"/>
</dbReference>
<feature type="region of interest" description="Disordered" evidence="1">
    <location>
        <begin position="614"/>
        <end position="647"/>
    </location>
</feature>
<evidence type="ECO:0000256" key="2">
    <source>
        <dbReference type="SAM" id="Phobius"/>
    </source>
</evidence>
<reference evidence="5 6" key="1">
    <citation type="submission" date="2023-06" db="EMBL/GenBank/DDBJ databases">
        <title>Sporosarcina sp. nov., isolated from Korean traditional fermented seafood 'Jeotgal'.</title>
        <authorList>
            <person name="Yang A.I."/>
            <person name="Shin N.-R."/>
        </authorList>
    </citation>
    <scope>NUCLEOTIDE SEQUENCE [LARGE SCALE GENOMIC DNA]</scope>
    <source>
        <strain evidence="5 6">KCTC43456</strain>
    </source>
</reference>
<protein>
    <submittedName>
        <fullName evidence="5">DUF2207 domain-containing protein</fullName>
    </submittedName>
</protein>
<keyword evidence="2" id="KW-1133">Transmembrane helix</keyword>
<evidence type="ECO:0000256" key="1">
    <source>
        <dbReference type="SAM" id="MobiDB-lite"/>
    </source>
</evidence>
<feature type="transmembrane region" description="Helical" evidence="2">
    <location>
        <begin position="481"/>
        <end position="501"/>
    </location>
</feature>
<dbReference type="Pfam" id="PF09972">
    <property type="entry name" value="DUF2207"/>
    <property type="match status" value="1"/>
</dbReference>
<dbReference type="AlphaFoldDB" id="A0AAW9A5G5"/>
<evidence type="ECO:0000313" key="6">
    <source>
        <dbReference type="Proteomes" id="UP001271648"/>
    </source>
</evidence>
<feature type="transmembrane region" description="Helical" evidence="2">
    <location>
        <begin position="457"/>
        <end position="474"/>
    </location>
</feature>
<dbReference type="Proteomes" id="UP001271648">
    <property type="component" value="Unassembled WGS sequence"/>
</dbReference>
<evidence type="ECO:0000259" key="4">
    <source>
        <dbReference type="Pfam" id="PF09972"/>
    </source>
</evidence>
<gene>
    <name evidence="5" type="ORF">QTL97_06815</name>
</gene>
<accession>A0AAW9A5G5</accession>
<organism evidence="5 6">
    <name type="scientific">Sporosarcina thermotolerans</name>
    <dbReference type="NCBI Taxonomy" id="633404"/>
    <lineage>
        <taxon>Bacteria</taxon>
        <taxon>Bacillati</taxon>
        <taxon>Bacillota</taxon>
        <taxon>Bacilli</taxon>
        <taxon>Bacillales</taxon>
        <taxon>Caryophanaceae</taxon>
        <taxon>Sporosarcina</taxon>
    </lineage>
</organism>
<dbReference type="RefSeq" id="WP_317940499.1">
    <property type="nucleotide sequence ID" value="NZ_JAUBDJ010000003.1"/>
</dbReference>
<comment type="caution">
    <text evidence="5">The sequence shown here is derived from an EMBL/GenBank/DDBJ whole genome shotgun (WGS) entry which is preliminary data.</text>
</comment>
<dbReference type="EMBL" id="JAUBDJ010000003">
    <property type="protein sequence ID" value="MDW0116641.1"/>
    <property type="molecule type" value="Genomic_DNA"/>
</dbReference>
<feature type="chain" id="PRO_5043544225" evidence="3">
    <location>
        <begin position="24"/>
        <end position="647"/>
    </location>
</feature>
<feature type="signal peptide" evidence="3">
    <location>
        <begin position="1"/>
        <end position="23"/>
    </location>
</feature>
<proteinExistence type="predicted"/>
<keyword evidence="2" id="KW-0472">Membrane</keyword>
<keyword evidence="2" id="KW-0812">Transmembrane</keyword>
<feature type="transmembrane region" description="Helical" evidence="2">
    <location>
        <begin position="432"/>
        <end position="451"/>
    </location>
</feature>
<feature type="compositionally biased region" description="Gly residues" evidence="1">
    <location>
        <begin position="624"/>
        <end position="647"/>
    </location>
</feature>
<feature type="transmembrane region" description="Helical" evidence="2">
    <location>
        <begin position="507"/>
        <end position="525"/>
    </location>
</feature>
<keyword evidence="6" id="KW-1185">Reference proteome</keyword>
<name>A0AAW9A5G5_9BACL</name>
<evidence type="ECO:0000256" key="3">
    <source>
        <dbReference type="SAM" id="SignalP"/>
    </source>
</evidence>
<evidence type="ECO:0000313" key="5">
    <source>
        <dbReference type="EMBL" id="MDW0116641.1"/>
    </source>
</evidence>
<keyword evidence="3" id="KW-0732">Signal</keyword>
<sequence>MKNLLGFIMVMLLILFPPATAHAKSFTVDRVQIKGWVQPDGEMLVNEVFTYTFDGSFSRLTRSFPDEHISQIRGFEAYLIHDARPVVGEIDESILSQAQTSSKGSTYSTSVEAENETISVLYVYRMLNAVKSYDTYSDLNVTYFEGGANHDEDINNISIDYVLPGDVGDVNIHGFILDREGLVNKVYRNGISFHTPNSAAYTVTGTRVFFPSSIMTEQSKYAAPLPLMDAIQQERDTIAEKESRWSNIPSAITAADGLRIVFIVLIGLIILLRQRVIPLFGSTDLVLRTDPMYLALVDQNGKFNRKSFLSGLFSLVEKGVVKVEMTDSAMRFNGKSSAPEKTLVFHLQQSSQIMKNLLPHEQYLVTWLFKGRAGHRKFHLHDIAGPSIKGDKKDRVQVRKQNKFVVNHEAWHDDVLRLMIEAGALSTMLSKILKTAIIFLLTILMMFGFYADGAGGWGIAFPVIVAGIGYYFYIVNPGKKWPAILLFIGLFFVGAQTADAIVTNATLQLIIVGAILFAVIPKALPKSITALFTKMSIVKFQMKTKWNAEPPHHLHPEDIDRWMIRAYLLNPSKKRLPKLKGSVLDSYPLAPLFALQVDPLYFAYSTWGPMSINQGSSSSSSGGSDYGGGYSGGGGGGDGGGGGAGAD</sequence>
<feature type="transmembrane region" description="Helical" evidence="2">
    <location>
        <begin position="251"/>
        <end position="272"/>
    </location>
</feature>